<dbReference type="InterPro" id="IPR017871">
    <property type="entry name" value="ABC_transporter-like_CS"/>
</dbReference>
<comment type="caution">
    <text evidence="5">The sequence shown here is derived from an EMBL/GenBank/DDBJ whole genome shotgun (WGS) entry which is preliminary data.</text>
</comment>
<dbReference type="CDD" id="cd03230">
    <property type="entry name" value="ABC_DR_subfamily_A"/>
    <property type="match status" value="1"/>
</dbReference>
<dbReference type="AlphaFoldDB" id="A0A1G2C4T6"/>
<keyword evidence="3" id="KW-0067">ATP-binding</keyword>
<dbReference type="GO" id="GO:0005524">
    <property type="term" value="F:ATP binding"/>
    <property type="evidence" value="ECO:0007669"/>
    <property type="project" value="UniProtKB-KW"/>
</dbReference>
<sequence length="245" mass="27512">MESNVLHIRNLNKTYANGFVALHDVSLDIKKGEIFGLLGPNGAGKTTIINIVTGLSKKTSGEVLVMGKDPIKDFRFTRSKIGLVQQEINNDPFMKIGEIVKIQGGYYGLTNLDSKVDDILRTVQLYDKRKSIGRHLSGGMKRRVMIAKALIHDPEILFLDEPTAGVDVELRTNLWDVIRNLRERGKTIILTTHYLEEAEELADRIAFINHGRILLVEDTESLLARYGSKMHDIYLDVIQNGNSPT</sequence>
<accession>A0A1G2C4T6</accession>
<protein>
    <recommendedName>
        <fullName evidence="4">ABC transporter domain-containing protein</fullName>
    </recommendedName>
</protein>
<dbReference type="Pfam" id="PF00005">
    <property type="entry name" value="ABC_tran"/>
    <property type="match status" value="1"/>
</dbReference>
<evidence type="ECO:0000313" key="5">
    <source>
        <dbReference type="EMBL" id="OGY96432.1"/>
    </source>
</evidence>
<dbReference type="STRING" id="1798644.A2122_02965"/>
<dbReference type="Proteomes" id="UP000176648">
    <property type="component" value="Unassembled WGS sequence"/>
</dbReference>
<feature type="domain" description="ABC transporter" evidence="4">
    <location>
        <begin position="6"/>
        <end position="235"/>
    </location>
</feature>
<keyword evidence="1" id="KW-0813">Transport</keyword>
<keyword evidence="2" id="KW-0547">Nucleotide-binding</keyword>
<evidence type="ECO:0000256" key="3">
    <source>
        <dbReference type="ARBA" id="ARBA00022840"/>
    </source>
</evidence>
<gene>
    <name evidence="5" type="ORF">A2122_02965</name>
</gene>
<dbReference type="PROSITE" id="PS00211">
    <property type="entry name" value="ABC_TRANSPORTER_1"/>
    <property type="match status" value="1"/>
</dbReference>
<dbReference type="EMBL" id="MHKU01000031">
    <property type="protein sequence ID" value="OGY96432.1"/>
    <property type="molecule type" value="Genomic_DNA"/>
</dbReference>
<dbReference type="PANTHER" id="PTHR42711">
    <property type="entry name" value="ABC TRANSPORTER ATP-BINDING PROTEIN"/>
    <property type="match status" value="1"/>
</dbReference>
<reference evidence="5 6" key="1">
    <citation type="journal article" date="2016" name="Nat. Commun.">
        <title>Thousands of microbial genomes shed light on interconnected biogeochemical processes in an aquifer system.</title>
        <authorList>
            <person name="Anantharaman K."/>
            <person name="Brown C.T."/>
            <person name="Hug L.A."/>
            <person name="Sharon I."/>
            <person name="Castelle C.J."/>
            <person name="Probst A.J."/>
            <person name="Thomas B.C."/>
            <person name="Singh A."/>
            <person name="Wilkins M.J."/>
            <person name="Karaoz U."/>
            <person name="Brodie E.L."/>
            <person name="Williams K.H."/>
            <person name="Hubbard S.S."/>
            <person name="Banfield J.F."/>
        </authorList>
    </citation>
    <scope>NUCLEOTIDE SEQUENCE [LARGE SCALE GENOMIC DNA]</scope>
</reference>
<dbReference type="InterPro" id="IPR027417">
    <property type="entry name" value="P-loop_NTPase"/>
</dbReference>
<name>A0A1G2C4T6_9BACT</name>
<organism evidence="5 6">
    <name type="scientific">Candidatus Liptonbacteria bacterium GWB1_49_6</name>
    <dbReference type="NCBI Taxonomy" id="1798644"/>
    <lineage>
        <taxon>Bacteria</taxon>
        <taxon>Candidatus Liptoniibacteriota</taxon>
    </lineage>
</organism>
<evidence type="ECO:0000256" key="1">
    <source>
        <dbReference type="ARBA" id="ARBA00022448"/>
    </source>
</evidence>
<dbReference type="SMART" id="SM00382">
    <property type="entry name" value="AAA"/>
    <property type="match status" value="1"/>
</dbReference>
<dbReference type="GO" id="GO:0016887">
    <property type="term" value="F:ATP hydrolysis activity"/>
    <property type="evidence" value="ECO:0007669"/>
    <property type="project" value="InterPro"/>
</dbReference>
<dbReference type="InterPro" id="IPR003439">
    <property type="entry name" value="ABC_transporter-like_ATP-bd"/>
</dbReference>
<proteinExistence type="predicted"/>
<evidence type="ECO:0000313" key="6">
    <source>
        <dbReference type="Proteomes" id="UP000176648"/>
    </source>
</evidence>
<dbReference type="Gene3D" id="3.40.50.300">
    <property type="entry name" value="P-loop containing nucleotide triphosphate hydrolases"/>
    <property type="match status" value="1"/>
</dbReference>
<dbReference type="PANTHER" id="PTHR42711:SF10">
    <property type="entry name" value="ABC TRANSPORTER ATP-BINDING PROTEIN"/>
    <property type="match status" value="1"/>
</dbReference>
<dbReference type="PROSITE" id="PS50893">
    <property type="entry name" value="ABC_TRANSPORTER_2"/>
    <property type="match status" value="1"/>
</dbReference>
<dbReference type="InterPro" id="IPR003593">
    <property type="entry name" value="AAA+_ATPase"/>
</dbReference>
<evidence type="ECO:0000259" key="4">
    <source>
        <dbReference type="PROSITE" id="PS50893"/>
    </source>
</evidence>
<dbReference type="InterPro" id="IPR050763">
    <property type="entry name" value="ABC_transporter_ATP-binding"/>
</dbReference>
<dbReference type="SUPFAM" id="SSF52540">
    <property type="entry name" value="P-loop containing nucleoside triphosphate hydrolases"/>
    <property type="match status" value="1"/>
</dbReference>
<evidence type="ECO:0000256" key="2">
    <source>
        <dbReference type="ARBA" id="ARBA00022741"/>
    </source>
</evidence>